<dbReference type="AlphaFoldDB" id="A0A429ZXD7"/>
<feature type="transmembrane region" description="Helical" evidence="1">
    <location>
        <begin position="83"/>
        <end position="100"/>
    </location>
</feature>
<dbReference type="OrthoDB" id="2082701at2"/>
<dbReference type="Proteomes" id="UP000287857">
    <property type="component" value="Unassembled WGS sequence"/>
</dbReference>
<keyword evidence="1" id="KW-0812">Transmembrane</keyword>
<sequence length="105" mass="11731">MSPITIIDLGIAVLCFIGAITFHLLKEKGTILVSGFDSIAEKDKKDYDQKKISLDMRNSLLTWGLVLLLGSILSQFIHEYFGVGAMLIFFILVINSIGSFDKYKK</sequence>
<keyword evidence="1" id="KW-1133">Transmembrane helix</keyword>
<keyword evidence="1" id="KW-0472">Membrane</keyword>
<evidence type="ECO:0000313" key="3">
    <source>
        <dbReference type="Proteomes" id="UP000287857"/>
    </source>
</evidence>
<gene>
    <name evidence="2" type="ORF">CBF37_07085</name>
</gene>
<accession>A0A429ZXD7</accession>
<keyword evidence="3" id="KW-1185">Reference proteome</keyword>
<dbReference type="RefSeq" id="WP_125984065.1">
    <property type="nucleotide sequence ID" value="NZ_NGJS01000009.1"/>
</dbReference>
<dbReference type="Pfam" id="PF12650">
    <property type="entry name" value="DUF3784"/>
    <property type="match status" value="1"/>
</dbReference>
<evidence type="ECO:0000256" key="1">
    <source>
        <dbReference type="SAM" id="Phobius"/>
    </source>
</evidence>
<dbReference type="EMBL" id="NGJS01000009">
    <property type="protein sequence ID" value="RST98532.1"/>
    <property type="molecule type" value="Genomic_DNA"/>
</dbReference>
<comment type="caution">
    <text evidence="2">The sequence shown here is derived from an EMBL/GenBank/DDBJ whole genome shotgun (WGS) entry which is preliminary data.</text>
</comment>
<proteinExistence type="predicted"/>
<evidence type="ECO:0000313" key="2">
    <source>
        <dbReference type="EMBL" id="RST98532.1"/>
    </source>
</evidence>
<feature type="transmembrane region" description="Helical" evidence="1">
    <location>
        <begin position="60"/>
        <end position="77"/>
    </location>
</feature>
<organism evidence="2 3">
    <name type="scientific">Vagococcus vulneris</name>
    <dbReference type="NCBI Taxonomy" id="1977869"/>
    <lineage>
        <taxon>Bacteria</taxon>
        <taxon>Bacillati</taxon>
        <taxon>Bacillota</taxon>
        <taxon>Bacilli</taxon>
        <taxon>Lactobacillales</taxon>
        <taxon>Enterococcaceae</taxon>
        <taxon>Vagococcus</taxon>
    </lineage>
</organism>
<protein>
    <recommendedName>
        <fullName evidence="4">DUF3784 domain-containing protein</fullName>
    </recommendedName>
</protein>
<name>A0A429ZXD7_9ENTE</name>
<dbReference type="InterPro" id="IPR017259">
    <property type="entry name" value="UCP037672"/>
</dbReference>
<evidence type="ECO:0008006" key="4">
    <source>
        <dbReference type="Google" id="ProtNLM"/>
    </source>
</evidence>
<reference evidence="2 3" key="1">
    <citation type="submission" date="2017-05" db="EMBL/GenBank/DDBJ databases">
        <title>Vagococcus spp. assemblies.</title>
        <authorList>
            <person name="Gulvik C.A."/>
        </authorList>
    </citation>
    <scope>NUCLEOTIDE SEQUENCE [LARGE SCALE GENOMIC DNA]</scope>
    <source>
        <strain evidence="2 3">SS1995</strain>
    </source>
</reference>
<feature type="transmembrane region" description="Helical" evidence="1">
    <location>
        <begin position="6"/>
        <end position="25"/>
    </location>
</feature>